<feature type="binding site" evidence="7">
    <location>
        <position position="32"/>
    </location>
    <ligand>
        <name>5-amino-6-(D-ribitylamino)uracil</name>
        <dbReference type="ChEBI" id="CHEBI:15934"/>
    </ligand>
</feature>
<dbReference type="AlphaFoldDB" id="A0A0A2FRT6"/>
<dbReference type="eggNOG" id="COG0054">
    <property type="taxonomic scope" value="Bacteria"/>
</dbReference>
<keyword evidence="4 7" id="KW-0686">Riboflavin biosynthesis</keyword>
<dbReference type="EC" id="2.5.1.78" evidence="3 7"/>
<comment type="similarity">
    <text evidence="2 7">Belongs to the DMRL synthase family.</text>
</comment>
<evidence type="ECO:0000256" key="4">
    <source>
        <dbReference type="ARBA" id="ARBA00022619"/>
    </source>
</evidence>
<dbReference type="SUPFAM" id="SSF52121">
    <property type="entry name" value="Lumazine synthase"/>
    <property type="match status" value="1"/>
</dbReference>
<dbReference type="InterPro" id="IPR036467">
    <property type="entry name" value="LS/RS_sf"/>
</dbReference>
<reference evidence="8 10" key="1">
    <citation type="submission" date="2014-08" db="EMBL/GenBank/DDBJ databases">
        <title>Porphyromonas crevioricanis strain:COT-253_OH1447 Genome sequencing.</title>
        <authorList>
            <person name="Wallis C."/>
            <person name="Deusch O."/>
            <person name="O'Flynn C."/>
            <person name="Davis I."/>
            <person name="Jospin G."/>
            <person name="Darling A.E."/>
            <person name="Coil D.A."/>
            <person name="Alexiev A."/>
            <person name="Horsfall A."/>
            <person name="Kirkwood N."/>
            <person name="Harris S."/>
            <person name="Eisen J.A."/>
        </authorList>
    </citation>
    <scope>NUCLEOTIDE SEQUENCE [LARGE SCALE GENOMIC DNA]</scope>
    <source>
        <strain evidence="10">COT-253 OH1447</strain>
        <strain evidence="8">COT-253_OH1447</strain>
    </source>
</reference>
<dbReference type="Gene3D" id="3.40.50.960">
    <property type="entry name" value="Lumazine/riboflavin synthase"/>
    <property type="match status" value="1"/>
</dbReference>
<reference evidence="9 11" key="2">
    <citation type="submission" date="2018-06" db="EMBL/GenBank/DDBJ databases">
        <authorList>
            <consortium name="Pathogen Informatics"/>
            <person name="Doyle S."/>
        </authorList>
    </citation>
    <scope>NUCLEOTIDE SEQUENCE [LARGE SCALE GENOMIC DNA]</scope>
    <source>
        <strain evidence="9 11">NCTC12858</strain>
    </source>
</reference>
<dbReference type="HAMAP" id="MF_00178">
    <property type="entry name" value="Lumazine_synth"/>
    <property type="match status" value="1"/>
</dbReference>
<dbReference type="NCBIfam" id="TIGR00114">
    <property type="entry name" value="lumazine-synth"/>
    <property type="match status" value="1"/>
</dbReference>
<evidence type="ECO:0000256" key="2">
    <source>
        <dbReference type="ARBA" id="ARBA00007424"/>
    </source>
</evidence>
<dbReference type="PANTHER" id="PTHR21058:SF0">
    <property type="entry name" value="6,7-DIMETHYL-8-RIBITYLLUMAZINE SYNTHASE"/>
    <property type="match status" value="1"/>
</dbReference>
<accession>A0A0A2FRT6</accession>
<evidence type="ECO:0000256" key="1">
    <source>
        <dbReference type="ARBA" id="ARBA00004917"/>
    </source>
</evidence>
<feature type="binding site" evidence="7">
    <location>
        <position position="127"/>
    </location>
    <ligand>
        <name>5-amino-6-(D-ribitylamino)uracil</name>
        <dbReference type="ChEBI" id="CHEBI:15934"/>
    </ligand>
</feature>
<feature type="binding site" evidence="7">
    <location>
        <begin position="88"/>
        <end position="90"/>
    </location>
    <ligand>
        <name>5-amino-6-(D-ribitylamino)uracil</name>
        <dbReference type="ChEBI" id="CHEBI:15934"/>
    </ligand>
</feature>
<evidence type="ECO:0000313" key="9">
    <source>
        <dbReference type="EMBL" id="SQH73291.1"/>
    </source>
</evidence>
<dbReference type="InterPro" id="IPR034964">
    <property type="entry name" value="LS"/>
</dbReference>
<dbReference type="STRING" id="393921.HQ45_02310"/>
<dbReference type="Proteomes" id="UP000030136">
    <property type="component" value="Unassembled WGS sequence"/>
</dbReference>
<dbReference type="RefSeq" id="WP_023938843.1">
    <property type="nucleotide sequence ID" value="NZ_FUXH01000001.1"/>
</dbReference>
<comment type="function">
    <text evidence="7">Catalyzes the formation of 6,7-dimethyl-8-ribityllumazine by condensation of 5-amino-6-(D-ribitylamino)uracil with 3,4-dihydroxy-2-butanone 4-phosphate. This is the penultimate step in the biosynthesis of riboflavin.</text>
</comment>
<feature type="binding site" evidence="7">
    <location>
        <begin position="93"/>
        <end position="94"/>
    </location>
    <ligand>
        <name>(2S)-2-hydroxy-3-oxobutyl phosphate</name>
        <dbReference type="ChEBI" id="CHEBI:58830"/>
    </ligand>
</feature>
<name>A0A0A2FRT6_9PORP</name>
<keyword evidence="11" id="KW-1185">Reference proteome</keyword>
<comment type="catalytic activity">
    <reaction evidence="6 7">
        <text>(2S)-2-hydroxy-3-oxobutyl phosphate + 5-amino-6-(D-ribitylamino)uracil = 6,7-dimethyl-8-(1-D-ribityl)lumazine + phosphate + 2 H2O + H(+)</text>
        <dbReference type="Rhea" id="RHEA:26152"/>
        <dbReference type="ChEBI" id="CHEBI:15377"/>
        <dbReference type="ChEBI" id="CHEBI:15378"/>
        <dbReference type="ChEBI" id="CHEBI:15934"/>
        <dbReference type="ChEBI" id="CHEBI:43474"/>
        <dbReference type="ChEBI" id="CHEBI:58201"/>
        <dbReference type="ChEBI" id="CHEBI:58830"/>
        <dbReference type="EC" id="2.5.1.78"/>
    </reaction>
</comment>
<evidence type="ECO:0000256" key="5">
    <source>
        <dbReference type="ARBA" id="ARBA00022679"/>
    </source>
</evidence>
<dbReference type="EMBL" id="JQJC01000012">
    <property type="protein sequence ID" value="KGN95060.1"/>
    <property type="molecule type" value="Genomic_DNA"/>
</dbReference>
<dbReference type="InterPro" id="IPR002180">
    <property type="entry name" value="LS/RS"/>
</dbReference>
<evidence type="ECO:0000313" key="11">
    <source>
        <dbReference type="Proteomes" id="UP000249300"/>
    </source>
</evidence>
<dbReference type="EMBL" id="LS483447">
    <property type="protein sequence ID" value="SQH73291.1"/>
    <property type="molecule type" value="Genomic_DNA"/>
</dbReference>
<evidence type="ECO:0000256" key="3">
    <source>
        <dbReference type="ARBA" id="ARBA00012664"/>
    </source>
</evidence>
<feature type="binding site" evidence="7">
    <location>
        <position position="141"/>
    </location>
    <ligand>
        <name>(2S)-2-hydroxy-3-oxobutyl phosphate</name>
        <dbReference type="ChEBI" id="CHEBI:58830"/>
    </ligand>
</feature>
<evidence type="ECO:0000256" key="6">
    <source>
        <dbReference type="ARBA" id="ARBA00048785"/>
    </source>
</evidence>
<dbReference type="KEGG" id="pcre:NCTC12858_01143"/>
<dbReference type="CDD" id="cd09209">
    <property type="entry name" value="Lumazine_synthase-I"/>
    <property type="match status" value="1"/>
</dbReference>
<dbReference type="GO" id="GO:0009231">
    <property type="term" value="P:riboflavin biosynthetic process"/>
    <property type="evidence" value="ECO:0007669"/>
    <property type="project" value="UniProtKB-UniRule"/>
</dbReference>
<comment type="pathway">
    <text evidence="1 7">Cofactor biosynthesis; riboflavin biosynthesis; riboflavin from 2-hydroxy-3-oxobutyl phosphate and 5-amino-6-(D-ribitylamino)uracil: step 1/2.</text>
</comment>
<sequence>MATLAHIQSDELLQSPIQDAHLRKIAIVVAEWNSRITKALLDGAVETLQEQGVKEISVTQVPGTFELTYGCAKIVREGSADAVIAIGCVVRGDTPHFDYICQGVTQGLSSLNSLTDKQICRPIPVIFGVLTTNTMEQAEERAGGKLGNKGAEAAITALKMCAPYCYYEK</sequence>
<dbReference type="PANTHER" id="PTHR21058">
    <property type="entry name" value="6,7-DIMETHYL-8-RIBITYLLUMAZINE SYNTHASE DMRL SYNTHASE LUMAZINE SYNTHASE"/>
    <property type="match status" value="1"/>
</dbReference>
<feature type="binding site" evidence="7">
    <location>
        <begin position="64"/>
        <end position="66"/>
    </location>
    <ligand>
        <name>5-amino-6-(D-ribitylamino)uracil</name>
        <dbReference type="ChEBI" id="CHEBI:15934"/>
    </ligand>
</feature>
<dbReference type="Proteomes" id="UP000249300">
    <property type="component" value="Chromosome 1"/>
</dbReference>
<dbReference type="Pfam" id="PF00885">
    <property type="entry name" value="DMRL_synthase"/>
    <property type="match status" value="1"/>
</dbReference>
<protein>
    <recommendedName>
        <fullName evidence="3 7">6,7-dimethyl-8-ribityllumazine synthase</fullName>
        <shortName evidence="7">DMRL synthase</shortName>
        <shortName evidence="7">LS</shortName>
        <shortName evidence="7">Lumazine synthase</shortName>
        <ecNumber evidence="3 7">2.5.1.78</ecNumber>
    </recommendedName>
</protein>
<dbReference type="GO" id="GO:0005829">
    <property type="term" value="C:cytosol"/>
    <property type="evidence" value="ECO:0007669"/>
    <property type="project" value="TreeGrafter"/>
</dbReference>
<organism evidence="9 11">
    <name type="scientific">Porphyromonas crevioricanis</name>
    <dbReference type="NCBI Taxonomy" id="393921"/>
    <lineage>
        <taxon>Bacteria</taxon>
        <taxon>Pseudomonadati</taxon>
        <taxon>Bacteroidota</taxon>
        <taxon>Bacteroidia</taxon>
        <taxon>Bacteroidales</taxon>
        <taxon>Porphyromonadaceae</taxon>
        <taxon>Porphyromonas</taxon>
    </lineage>
</organism>
<dbReference type="OrthoDB" id="9809709at2"/>
<gene>
    <name evidence="7 9" type="primary">ribH</name>
    <name evidence="8" type="ORF">HQ38_04565</name>
    <name evidence="9" type="ORF">NCTC12858_01143</name>
</gene>
<dbReference type="UniPathway" id="UPA00275">
    <property type="reaction ID" value="UER00404"/>
</dbReference>
<feature type="active site" description="Proton donor" evidence="7">
    <location>
        <position position="96"/>
    </location>
</feature>
<evidence type="ECO:0000313" key="8">
    <source>
        <dbReference type="EMBL" id="KGN95060.1"/>
    </source>
</evidence>
<dbReference type="GO" id="GO:0009349">
    <property type="term" value="C:riboflavin synthase complex"/>
    <property type="evidence" value="ECO:0007669"/>
    <property type="project" value="UniProtKB-UniRule"/>
</dbReference>
<evidence type="ECO:0000313" key="10">
    <source>
        <dbReference type="Proteomes" id="UP000030136"/>
    </source>
</evidence>
<keyword evidence="5 7" id="KW-0808">Transferase</keyword>
<evidence type="ECO:0000256" key="7">
    <source>
        <dbReference type="HAMAP-Rule" id="MF_00178"/>
    </source>
</evidence>
<proteinExistence type="inferred from homology"/>
<dbReference type="GO" id="GO:0000906">
    <property type="term" value="F:6,7-dimethyl-8-ribityllumazine synthase activity"/>
    <property type="evidence" value="ECO:0007669"/>
    <property type="project" value="UniProtKB-UniRule"/>
</dbReference>